<keyword evidence="1" id="KW-1133">Transmembrane helix</keyword>
<dbReference type="KEGG" id="bcoa:BF29_2155"/>
<evidence type="ECO:0000313" key="2">
    <source>
        <dbReference type="EMBL" id="SHF99342.1"/>
    </source>
</evidence>
<dbReference type="AlphaFoldDB" id="A0A8B4BYB2"/>
<evidence type="ECO:0000256" key="1">
    <source>
        <dbReference type="SAM" id="Phobius"/>
    </source>
</evidence>
<reference evidence="2 3" key="1">
    <citation type="submission" date="2016-11" db="EMBL/GenBank/DDBJ databases">
        <authorList>
            <person name="Varghese N."/>
            <person name="Submissions S."/>
        </authorList>
    </citation>
    <scope>NUCLEOTIDE SEQUENCE [LARGE SCALE GENOMIC DNA]</scope>
    <source>
        <strain evidence="2 3">DSM 1</strain>
    </source>
</reference>
<gene>
    <name evidence="2" type="ORF">SAMN02745208_03034</name>
</gene>
<keyword evidence="1" id="KW-0472">Membrane</keyword>
<feature type="transmembrane region" description="Helical" evidence="1">
    <location>
        <begin position="58"/>
        <end position="80"/>
    </location>
</feature>
<dbReference type="Proteomes" id="UP000184029">
    <property type="component" value="Unassembled WGS sequence"/>
</dbReference>
<organism evidence="2 3">
    <name type="scientific">Heyndrickxia coagulans DSM 1 = ATCC 7050</name>
    <dbReference type="NCBI Taxonomy" id="1121088"/>
    <lineage>
        <taxon>Bacteria</taxon>
        <taxon>Bacillati</taxon>
        <taxon>Bacillota</taxon>
        <taxon>Bacilli</taxon>
        <taxon>Bacillales</taxon>
        <taxon>Bacillaceae</taxon>
        <taxon>Heyndrickxia</taxon>
    </lineage>
</organism>
<dbReference type="GeneID" id="29812687"/>
<sequence length="121" mass="14415">MPVKITYEVKDEDIFALVKDDFFFSPFGIKLRRFLHAFSILVCLILLSYFDHSSIRSILINIAVTIFLAMIFSPCWKFLLMRKAKKDNTRRNLEKLKKFMFIFQADSDSFLRMNTETNSRR</sequence>
<protein>
    <submittedName>
        <fullName evidence="2">Uncharacterized protein</fullName>
    </submittedName>
</protein>
<evidence type="ECO:0000313" key="3">
    <source>
        <dbReference type="Proteomes" id="UP000184029"/>
    </source>
</evidence>
<dbReference type="EMBL" id="FQUB01000110">
    <property type="protein sequence ID" value="SHF99342.1"/>
    <property type="molecule type" value="Genomic_DNA"/>
</dbReference>
<keyword evidence="1" id="KW-0812">Transmembrane</keyword>
<feature type="transmembrane region" description="Helical" evidence="1">
    <location>
        <begin position="34"/>
        <end position="52"/>
    </location>
</feature>
<name>A0A8B4BYB2_HEYCO</name>
<comment type="caution">
    <text evidence="2">The sequence shown here is derived from an EMBL/GenBank/DDBJ whole genome shotgun (WGS) entry which is preliminary data.</text>
</comment>
<dbReference type="RefSeq" id="WP_029143097.1">
    <property type="nucleotide sequence ID" value="NZ_ALAS01000111.1"/>
</dbReference>
<accession>A0A8B4BYB2</accession>
<proteinExistence type="predicted"/>